<accession>A0A517SHT8</accession>
<keyword evidence="1" id="KW-1133">Transmembrane helix</keyword>
<dbReference type="InParanoid" id="A0A517SHT8"/>
<evidence type="ECO:0000256" key="1">
    <source>
        <dbReference type="SAM" id="Phobius"/>
    </source>
</evidence>
<keyword evidence="3" id="KW-1185">Reference proteome</keyword>
<keyword evidence="1" id="KW-0812">Transmembrane</keyword>
<dbReference type="RefSeq" id="WP_145031790.1">
    <property type="nucleotide sequence ID" value="NZ_CP036271.1"/>
</dbReference>
<dbReference type="EMBL" id="CP036271">
    <property type="protein sequence ID" value="QDT55688.1"/>
    <property type="molecule type" value="Genomic_DNA"/>
</dbReference>
<protein>
    <submittedName>
        <fullName evidence="2">Uncharacterized protein</fullName>
    </submittedName>
</protein>
<sequence length="112" mass="12010">MTAPPPSEAETQTLVMAAPSPRPKRRIPDGVLFALIGLCTIGGCQHGCRMQQAEARAYRARGETYNPIVPVLGIIYGTCGLVAGGAVVGCVMLGRAIRHFRRPLSSFRESEE</sequence>
<evidence type="ECO:0000313" key="2">
    <source>
        <dbReference type="EMBL" id="QDT55688.1"/>
    </source>
</evidence>
<dbReference type="AlphaFoldDB" id="A0A517SHT8"/>
<gene>
    <name evidence="2" type="ORF">Pan44_37340</name>
</gene>
<proteinExistence type="predicted"/>
<evidence type="ECO:0000313" key="3">
    <source>
        <dbReference type="Proteomes" id="UP000315700"/>
    </source>
</evidence>
<reference evidence="2 3" key="1">
    <citation type="submission" date="2019-02" db="EMBL/GenBank/DDBJ databases">
        <title>Deep-cultivation of Planctomycetes and their phenomic and genomic characterization uncovers novel biology.</title>
        <authorList>
            <person name="Wiegand S."/>
            <person name="Jogler M."/>
            <person name="Boedeker C."/>
            <person name="Pinto D."/>
            <person name="Vollmers J."/>
            <person name="Rivas-Marin E."/>
            <person name="Kohn T."/>
            <person name="Peeters S.H."/>
            <person name="Heuer A."/>
            <person name="Rast P."/>
            <person name="Oberbeckmann S."/>
            <person name="Bunk B."/>
            <person name="Jeske O."/>
            <person name="Meyerdierks A."/>
            <person name="Storesund J.E."/>
            <person name="Kallscheuer N."/>
            <person name="Luecker S."/>
            <person name="Lage O.M."/>
            <person name="Pohl T."/>
            <person name="Merkel B.J."/>
            <person name="Hornburger P."/>
            <person name="Mueller R.-W."/>
            <person name="Bruemmer F."/>
            <person name="Labrenz M."/>
            <person name="Spormann A.M."/>
            <person name="Op den Camp H."/>
            <person name="Overmann J."/>
            <person name="Amann R."/>
            <person name="Jetten M.S.M."/>
            <person name="Mascher T."/>
            <person name="Medema M.H."/>
            <person name="Devos D.P."/>
            <person name="Kaster A.-K."/>
            <person name="Ovreas L."/>
            <person name="Rohde M."/>
            <person name="Galperin M.Y."/>
            <person name="Jogler C."/>
        </authorList>
    </citation>
    <scope>NUCLEOTIDE SEQUENCE [LARGE SCALE GENOMIC DNA]</scope>
    <source>
        <strain evidence="2 3">Pan44</strain>
    </source>
</reference>
<dbReference type="KEGG" id="ccos:Pan44_37340"/>
<feature type="transmembrane region" description="Helical" evidence="1">
    <location>
        <begin position="68"/>
        <end position="93"/>
    </location>
</feature>
<dbReference type="Proteomes" id="UP000315700">
    <property type="component" value="Chromosome"/>
</dbReference>
<keyword evidence="1" id="KW-0472">Membrane</keyword>
<name>A0A517SHT8_9PLAN</name>
<organism evidence="2 3">
    <name type="scientific">Caulifigura coniformis</name>
    <dbReference type="NCBI Taxonomy" id="2527983"/>
    <lineage>
        <taxon>Bacteria</taxon>
        <taxon>Pseudomonadati</taxon>
        <taxon>Planctomycetota</taxon>
        <taxon>Planctomycetia</taxon>
        <taxon>Planctomycetales</taxon>
        <taxon>Planctomycetaceae</taxon>
        <taxon>Caulifigura</taxon>
    </lineage>
</organism>